<feature type="active site" description="Nucleophile" evidence="9">
    <location>
        <position position="36"/>
    </location>
</feature>
<feature type="site" description="Contributes to redox potential value" evidence="9">
    <location>
        <position position="35"/>
    </location>
</feature>
<keyword evidence="4" id="KW-0249">Electron transport</keyword>
<comment type="caution">
    <text evidence="12">The sequence shown here is derived from an EMBL/GenBank/DDBJ whole genome shotgun (WGS) entry which is preliminary data.</text>
</comment>
<dbReference type="CDD" id="cd02947">
    <property type="entry name" value="TRX_family"/>
    <property type="match status" value="1"/>
</dbReference>
<dbReference type="eggNOG" id="COG3118">
    <property type="taxonomic scope" value="Bacteria"/>
</dbReference>
<evidence type="ECO:0000256" key="3">
    <source>
        <dbReference type="ARBA" id="ARBA00022448"/>
    </source>
</evidence>
<evidence type="ECO:0000259" key="11">
    <source>
        <dbReference type="PROSITE" id="PS51352"/>
    </source>
</evidence>
<dbReference type="InterPro" id="IPR036249">
    <property type="entry name" value="Thioredoxin-like_sf"/>
</dbReference>
<dbReference type="PANTHER" id="PTHR45663">
    <property type="entry name" value="GEO12009P1"/>
    <property type="match status" value="1"/>
</dbReference>
<evidence type="ECO:0000313" key="13">
    <source>
        <dbReference type="Proteomes" id="UP000004121"/>
    </source>
</evidence>
<evidence type="ECO:0000256" key="2">
    <source>
        <dbReference type="ARBA" id="ARBA00020570"/>
    </source>
</evidence>
<evidence type="ECO:0000256" key="5">
    <source>
        <dbReference type="ARBA" id="ARBA00023157"/>
    </source>
</evidence>
<dbReference type="FunFam" id="3.40.30.10:FF:000001">
    <property type="entry name" value="Thioredoxin"/>
    <property type="match status" value="1"/>
</dbReference>
<dbReference type="Pfam" id="PF00085">
    <property type="entry name" value="Thioredoxin"/>
    <property type="match status" value="1"/>
</dbReference>
<keyword evidence="13" id="KW-1185">Reference proteome</keyword>
<dbReference type="SUPFAM" id="SSF52833">
    <property type="entry name" value="Thioredoxin-like"/>
    <property type="match status" value="1"/>
</dbReference>
<dbReference type="InterPro" id="IPR017937">
    <property type="entry name" value="Thioredoxin_CS"/>
</dbReference>
<gene>
    <name evidence="12" type="primary">trxA</name>
    <name evidence="12" type="ORF">HMPREF6123_1911</name>
</gene>
<evidence type="ECO:0000256" key="4">
    <source>
        <dbReference type="ARBA" id="ARBA00022982"/>
    </source>
</evidence>
<feature type="site" description="Deprotonates C-terminal active site Cys" evidence="9">
    <location>
        <position position="27"/>
    </location>
</feature>
<dbReference type="InterPro" id="IPR005746">
    <property type="entry name" value="Thioredoxin"/>
</dbReference>
<protein>
    <recommendedName>
        <fullName evidence="2 7">Thioredoxin</fullName>
    </recommendedName>
</protein>
<feature type="disulfide bond" description="Redox-active" evidence="10">
    <location>
        <begin position="33"/>
        <end position="36"/>
    </location>
</feature>
<comment type="similarity">
    <text evidence="1 8">Belongs to the thioredoxin family.</text>
</comment>
<dbReference type="GO" id="GO:0005737">
    <property type="term" value="C:cytoplasm"/>
    <property type="evidence" value="ECO:0007669"/>
    <property type="project" value="TreeGrafter"/>
</dbReference>
<feature type="domain" description="Thioredoxin" evidence="11">
    <location>
        <begin position="1"/>
        <end position="104"/>
    </location>
</feature>
<feature type="active site" description="Nucleophile" evidence="9">
    <location>
        <position position="33"/>
    </location>
</feature>
<evidence type="ECO:0000256" key="1">
    <source>
        <dbReference type="ARBA" id="ARBA00008987"/>
    </source>
</evidence>
<evidence type="ECO:0000256" key="8">
    <source>
        <dbReference type="PIRNR" id="PIRNR000077"/>
    </source>
</evidence>
<dbReference type="InterPro" id="IPR013766">
    <property type="entry name" value="Thioredoxin_domain"/>
</dbReference>
<organism evidence="12 13">
    <name type="scientific">Oribacterium sinus F0268</name>
    <dbReference type="NCBI Taxonomy" id="585501"/>
    <lineage>
        <taxon>Bacteria</taxon>
        <taxon>Bacillati</taxon>
        <taxon>Bacillota</taxon>
        <taxon>Clostridia</taxon>
        <taxon>Lachnospirales</taxon>
        <taxon>Lachnospiraceae</taxon>
        <taxon>Oribacterium</taxon>
    </lineage>
</organism>
<dbReference type="PROSITE" id="PS51352">
    <property type="entry name" value="THIOREDOXIN_2"/>
    <property type="match status" value="1"/>
</dbReference>
<dbReference type="PROSITE" id="PS00194">
    <property type="entry name" value="THIOREDOXIN_1"/>
    <property type="match status" value="1"/>
</dbReference>
<sequence>MNMSAPNITAAEFEEKVLQSKEPVLVDFWADWCGPCKMLSPIIGEIAAEAQGFKVYAVNADEEQDLMARYGVRAIPTLIVFKDGQVYKQNTGFIQKEQVLDLLK</sequence>
<name>C2KZJ2_9FIRM</name>
<dbReference type="GO" id="GO:0015035">
    <property type="term" value="F:protein-disulfide reductase activity"/>
    <property type="evidence" value="ECO:0007669"/>
    <property type="project" value="UniProtKB-UniRule"/>
</dbReference>
<accession>C2KZJ2</accession>
<evidence type="ECO:0000313" key="12">
    <source>
        <dbReference type="EMBL" id="EEJ50822.1"/>
    </source>
</evidence>
<evidence type="ECO:0000256" key="7">
    <source>
        <dbReference type="NCBIfam" id="TIGR01068"/>
    </source>
</evidence>
<evidence type="ECO:0000256" key="9">
    <source>
        <dbReference type="PIRSR" id="PIRSR000077-1"/>
    </source>
</evidence>
<dbReference type="InParanoid" id="C2KZJ2"/>
<evidence type="ECO:0000256" key="6">
    <source>
        <dbReference type="ARBA" id="ARBA00023284"/>
    </source>
</evidence>
<dbReference type="PIRSF" id="PIRSF000077">
    <property type="entry name" value="Thioredoxin"/>
    <property type="match status" value="1"/>
</dbReference>
<keyword evidence="6 10" id="KW-0676">Redox-active center</keyword>
<dbReference type="STRING" id="585501.HMPREF6123_1911"/>
<evidence type="ECO:0000256" key="10">
    <source>
        <dbReference type="PIRSR" id="PIRSR000077-4"/>
    </source>
</evidence>
<keyword evidence="3" id="KW-0813">Transport</keyword>
<feature type="site" description="Contributes to redox potential value" evidence="9">
    <location>
        <position position="34"/>
    </location>
</feature>
<keyword evidence="5 10" id="KW-1015">Disulfide bond</keyword>
<reference evidence="12 13" key="1">
    <citation type="submission" date="2009-04" db="EMBL/GenBank/DDBJ databases">
        <authorList>
            <person name="Qin X."/>
            <person name="Bachman B."/>
            <person name="Battles P."/>
            <person name="Bell A."/>
            <person name="Bess C."/>
            <person name="Bickham C."/>
            <person name="Chaboub L."/>
            <person name="Chen D."/>
            <person name="Coyle M."/>
            <person name="Deiros D.R."/>
            <person name="Dinh H."/>
            <person name="Forbes L."/>
            <person name="Fowler G."/>
            <person name="Francisco L."/>
            <person name="Fu Q."/>
            <person name="Gubbala S."/>
            <person name="Hale W."/>
            <person name="Han Y."/>
            <person name="Hemphill L."/>
            <person name="Highlander S.K."/>
            <person name="Hirani K."/>
            <person name="Hogues M."/>
            <person name="Jackson L."/>
            <person name="Jakkamsetti A."/>
            <person name="Javaid M."/>
            <person name="Jiang H."/>
            <person name="Korchina V."/>
            <person name="Kovar C."/>
            <person name="Lara F."/>
            <person name="Lee S."/>
            <person name="Mata R."/>
            <person name="Mathew T."/>
            <person name="Moen C."/>
            <person name="Morales K."/>
            <person name="Munidasa M."/>
            <person name="Nazareth L."/>
            <person name="Ngo R."/>
            <person name="Nguyen L."/>
            <person name="Okwuonu G."/>
            <person name="Ongeri F."/>
            <person name="Patil S."/>
            <person name="Petrosino J."/>
            <person name="Pham C."/>
            <person name="Pham P."/>
            <person name="Pu L.-L."/>
            <person name="Puazo M."/>
            <person name="Raj R."/>
            <person name="Reid J."/>
            <person name="Rouhana J."/>
            <person name="Saada N."/>
            <person name="Shang Y."/>
            <person name="Simmons D."/>
            <person name="Thornton R."/>
            <person name="Warren J."/>
            <person name="Weissenberger G."/>
            <person name="Zhang J."/>
            <person name="Zhang L."/>
            <person name="Zhou C."/>
            <person name="Zhu D."/>
            <person name="Muzny D."/>
            <person name="Worley K."/>
            <person name="Gibbs R."/>
        </authorList>
    </citation>
    <scope>NUCLEOTIDE SEQUENCE [LARGE SCALE GENOMIC DNA]</scope>
    <source>
        <strain evidence="12 13">F0268</strain>
    </source>
</reference>
<dbReference type="EMBL" id="ACKX01000189">
    <property type="protein sequence ID" value="EEJ50822.1"/>
    <property type="molecule type" value="Genomic_DNA"/>
</dbReference>
<dbReference type="PANTHER" id="PTHR45663:SF11">
    <property type="entry name" value="GEO12009P1"/>
    <property type="match status" value="1"/>
</dbReference>
<dbReference type="FunCoup" id="C2KZJ2">
    <property type="interactions" value="284"/>
</dbReference>
<dbReference type="Proteomes" id="UP000004121">
    <property type="component" value="Unassembled WGS sequence"/>
</dbReference>
<proteinExistence type="inferred from homology"/>
<dbReference type="PRINTS" id="PR00421">
    <property type="entry name" value="THIOREDOXIN"/>
</dbReference>
<dbReference type="NCBIfam" id="TIGR01068">
    <property type="entry name" value="thioredoxin"/>
    <property type="match status" value="1"/>
</dbReference>
<dbReference type="AlphaFoldDB" id="C2KZJ2"/>
<dbReference type="Gene3D" id="3.40.30.10">
    <property type="entry name" value="Glutaredoxin"/>
    <property type="match status" value="1"/>
</dbReference>
<dbReference type="HOGENOM" id="CLU_090389_10_3_9"/>